<comment type="caution">
    <text evidence="6">The sequence shown here is derived from an EMBL/GenBank/DDBJ whole genome shotgun (WGS) entry which is preliminary data.</text>
</comment>
<dbReference type="Pfam" id="PF07681">
    <property type="entry name" value="DoxX"/>
    <property type="match status" value="1"/>
</dbReference>
<sequence>MIFTREGKELWSPLNKISFRFIFTYCSIYMFSVFAPAIWSPIIQWIGSDIIQLKYTFSSVGNGSGDTTYQYILVLFILSISVITTIIWSILDRKRPSYNALFYWLRLGIRIFLIFFMLSYGFAKVFKSQFPYPHLTRLLQPVGDMSPMGLAWTFMGYSNLYNIFTGLAEVIGGVLLISKRTKTLGAFITIGVMLNVFIMNLSYDIPVKLFSFHFIVFASIIFLTDIKRFIYIFIKNKTAPKVKHYRPFYLDKDDKKIVNGIKVIFLIAFIGLFTLFSSRRRFQKEKPLLYGIWEVALFIKNDDTLPPLTTNHDRWRYLIIDFKDRVTVKTMDDSNKHYKFSIDTLTRQIRMHEKEEELLDSFNFKYQKPNPYFLEFDGKIEDDTLHILFSKKDLNDFRLNHRGFNWINEYPYNR</sequence>
<keyword evidence="2 5" id="KW-0812">Transmembrane</keyword>
<feature type="transmembrane region" description="Helical" evidence="5">
    <location>
        <begin position="257"/>
        <end position="276"/>
    </location>
</feature>
<feature type="transmembrane region" description="Helical" evidence="5">
    <location>
        <begin position="21"/>
        <end position="39"/>
    </location>
</feature>
<feature type="transmembrane region" description="Helical" evidence="5">
    <location>
        <begin position="184"/>
        <end position="203"/>
    </location>
</feature>
<feature type="transmembrane region" description="Helical" evidence="5">
    <location>
        <begin position="209"/>
        <end position="234"/>
    </location>
</feature>
<feature type="transmembrane region" description="Helical" evidence="5">
    <location>
        <begin position="160"/>
        <end position="177"/>
    </location>
</feature>
<evidence type="ECO:0000256" key="3">
    <source>
        <dbReference type="ARBA" id="ARBA00022989"/>
    </source>
</evidence>
<comment type="subcellular location">
    <subcellularLocation>
        <location evidence="1">Membrane</location>
        <topology evidence="1">Multi-pass membrane protein</topology>
    </subcellularLocation>
</comment>
<gene>
    <name evidence="6" type="ORF">ACFS5M_04390</name>
</gene>
<name>A0ABW5WNX7_9FLAO</name>
<evidence type="ECO:0000256" key="2">
    <source>
        <dbReference type="ARBA" id="ARBA00022692"/>
    </source>
</evidence>
<evidence type="ECO:0000256" key="1">
    <source>
        <dbReference type="ARBA" id="ARBA00004141"/>
    </source>
</evidence>
<reference evidence="7" key="1">
    <citation type="journal article" date="2019" name="Int. J. Syst. Evol. Microbiol.">
        <title>The Global Catalogue of Microorganisms (GCM) 10K type strain sequencing project: providing services to taxonomists for standard genome sequencing and annotation.</title>
        <authorList>
            <consortium name="The Broad Institute Genomics Platform"/>
            <consortium name="The Broad Institute Genome Sequencing Center for Infectious Disease"/>
            <person name="Wu L."/>
            <person name="Ma J."/>
        </authorList>
    </citation>
    <scope>NUCLEOTIDE SEQUENCE [LARGE SCALE GENOMIC DNA]</scope>
    <source>
        <strain evidence="7">KCTC 32141</strain>
    </source>
</reference>
<accession>A0ABW5WNX7</accession>
<feature type="transmembrane region" description="Helical" evidence="5">
    <location>
        <begin position="69"/>
        <end position="91"/>
    </location>
</feature>
<feature type="transmembrane region" description="Helical" evidence="5">
    <location>
        <begin position="103"/>
        <end position="123"/>
    </location>
</feature>
<keyword evidence="4 5" id="KW-0472">Membrane</keyword>
<proteinExistence type="predicted"/>
<organism evidence="6 7">
    <name type="scientific">Lacinutrix iliipiscaria</name>
    <dbReference type="NCBI Taxonomy" id="1230532"/>
    <lineage>
        <taxon>Bacteria</taxon>
        <taxon>Pseudomonadati</taxon>
        <taxon>Bacteroidota</taxon>
        <taxon>Flavobacteriia</taxon>
        <taxon>Flavobacteriales</taxon>
        <taxon>Flavobacteriaceae</taxon>
        <taxon>Lacinutrix</taxon>
    </lineage>
</organism>
<dbReference type="EMBL" id="JBHUOV010000001">
    <property type="protein sequence ID" value="MFD2822896.1"/>
    <property type="molecule type" value="Genomic_DNA"/>
</dbReference>
<evidence type="ECO:0000256" key="5">
    <source>
        <dbReference type="SAM" id="Phobius"/>
    </source>
</evidence>
<evidence type="ECO:0000313" key="6">
    <source>
        <dbReference type="EMBL" id="MFD2822896.1"/>
    </source>
</evidence>
<evidence type="ECO:0000313" key="7">
    <source>
        <dbReference type="Proteomes" id="UP001597533"/>
    </source>
</evidence>
<dbReference type="InterPro" id="IPR032808">
    <property type="entry name" value="DoxX"/>
</dbReference>
<dbReference type="RefSeq" id="WP_183486197.1">
    <property type="nucleotide sequence ID" value="NZ_JBHUOV010000001.1"/>
</dbReference>
<dbReference type="Proteomes" id="UP001597533">
    <property type="component" value="Unassembled WGS sequence"/>
</dbReference>
<evidence type="ECO:0000256" key="4">
    <source>
        <dbReference type="ARBA" id="ARBA00023136"/>
    </source>
</evidence>
<protein>
    <submittedName>
        <fullName evidence="6">DoxX family protein</fullName>
    </submittedName>
</protein>
<keyword evidence="3 5" id="KW-1133">Transmembrane helix</keyword>
<keyword evidence="7" id="KW-1185">Reference proteome</keyword>